<feature type="region of interest" description="Disordered" evidence="1">
    <location>
        <begin position="167"/>
        <end position="192"/>
    </location>
</feature>
<evidence type="ECO:0000313" key="3">
    <source>
        <dbReference type="Proteomes" id="UP001472677"/>
    </source>
</evidence>
<sequence>MLGSSNSPAQAYSHVLSDTSLGIQSGADFSASPFAHQYVSTSPGFSRSDYSKGGSALLATQQSMCHPSVSFNRFSPTASGTAASGSKDVVWCSSGEFPLVVVSAGALHSGCPTKTVPADTSSLVRMVGLDNKKGPDNSRVHQSQLGNLGNLTGSATEGLNGEIVLTNEGTSSSSLPSLQQKAGKETNPVEETTTQCGVNSFSGLLQRLGLESTVQSSGTGIDLDTDFPSSPLDGAMEDESQSLEFQNDAMSMEDVEF</sequence>
<accession>A0ABR2EKC3</accession>
<feature type="compositionally biased region" description="Polar residues" evidence="1">
    <location>
        <begin position="167"/>
        <end position="180"/>
    </location>
</feature>
<feature type="region of interest" description="Disordered" evidence="1">
    <location>
        <begin position="215"/>
        <end position="257"/>
    </location>
</feature>
<gene>
    <name evidence="2" type="ORF">V6N12_048211</name>
</gene>
<name>A0ABR2EKC3_9ROSI</name>
<dbReference type="Proteomes" id="UP001472677">
    <property type="component" value="Unassembled WGS sequence"/>
</dbReference>
<comment type="caution">
    <text evidence="2">The sequence shown here is derived from an EMBL/GenBank/DDBJ whole genome shotgun (WGS) entry which is preliminary data.</text>
</comment>
<proteinExistence type="predicted"/>
<evidence type="ECO:0000313" key="2">
    <source>
        <dbReference type="EMBL" id="KAK8561136.1"/>
    </source>
</evidence>
<dbReference type="EMBL" id="JBBPBM010000013">
    <property type="protein sequence ID" value="KAK8561136.1"/>
    <property type="molecule type" value="Genomic_DNA"/>
</dbReference>
<evidence type="ECO:0000256" key="1">
    <source>
        <dbReference type="SAM" id="MobiDB-lite"/>
    </source>
</evidence>
<protein>
    <submittedName>
        <fullName evidence="2">Uncharacterized protein</fullName>
    </submittedName>
</protein>
<keyword evidence="3" id="KW-1185">Reference proteome</keyword>
<organism evidence="2 3">
    <name type="scientific">Hibiscus sabdariffa</name>
    <name type="common">roselle</name>
    <dbReference type="NCBI Taxonomy" id="183260"/>
    <lineage>
        <taxon>Eukaryota</taxon>
        <taxon>Viridiplantae</taxon>
        <taxon>Streptophyta</taxon>
        <taxon>Embryophyta</taxon>
        <taxon>Tracheophyta</taxon>
        <taxon>Spermatophyta</taxon>
        <taxon>Magnoliopsida</taxon>
        <taxon>eudicotyledons</taxon>
        <taxon>Gunneridae</taxon>
        <taxon>Pentapetalae</taxon>
        <taxon>rosids</taxon>
        <taxon>malvids</taxon>
        <taxon>Malvales</taxon>
        <taxon>Malvaceae</taxon>
        <taxon>Malvoideae</taxon>
        <taxon>Hibiscus</taxon>
    </lineage>
</organism>
<reference evidence="2 3" key="1">
    <citation type="journal article" date="2024" name="G3 (Bethesda)">
        <title>Genome assembly of Hibiscus sabdariffa L. provides insights into metabolisms of medicinal natural products.</title>
        <authorList>
            <person name="Kim T."/>
        </authorList>
    </citation>
    <scope>NUCLEOTIDE SEQUENCE [LARGE SCALE GENOMIC DNA]</scope>
    <source>
        <strain evidence="2">TK-2024</strain>
        <tissue evidence="2">Old leaves</tissue>
    </source>
</reference>